<sequence length="269" mass="27852">MENKMNDAARRYVVVTGATGGVGYATALRLARKGYDVIGQYGTRDDTALELQTEIANVGMAATVVQADLTEPAGQTHLVAAVESALSDSPKSRLAGLVNSAAKLVGPSFDDATIDQFDSYFALNARAPFFLTQRLSKFMGPGSSIVNVSSVATRFSSSGDIVYAMSKAALEALTFHAAEALAARGIRINTVMPGFTDNGHPAFKDAAVRAYMSSFSALGGVADPADVADAIAFLMSDSASRTTGTLFDVSGGSALGRRPAGGSLEDFLG</sequence>
<evidence type="ECO:0000313" key="5">
    <source>
        <dbReference type="Proteomes" id="UP000218377"/>
    </source>
</evidence>
<dbReference type="InterPro" id="IPR002347">
    <property type="entry name" value="SDR_fam"/>
</dbReference>
<dbReference type="SUPFAM" id="SSF51735">
    <property type="entry name" value="NAD(P)-binding Rossmann-fold domains"/>
    <property type="match status" value="1"/>
</dbReference>
<accession>A0A2A3X040</accession>
<dbReference type="AlphaFoldDB" id="A0A2A3X040"/>
<dbReference type="Pfam" id="PF13561">
    <property type="entry name" value="adh_short_C2"/>
    <property type="match status" value="1"/>
</dbReference>
<evidence type="ECO:0000313" key="4">
    <source>
        <dbReference type="EMBL" id="PCC16877.1"/>
    </source>
</evidence>
<dbReference type="InterPro" id="IPR057326">
    <property type="entry name" value="KR_dom"/>
</dbReference>
<gene>
    <name evidence="4" type="ORF">CIK79_00290</name>
</gene>
<proteinExistence type="inferred from homology"/>
<keyword evidence="2" id="KW-0560">Oxidoreductase</keyword>
<evidence type="ECO:0000256" key="1">
    <source>
        <dbReference type="ARBA" id="ARBA00006484"/>
    </source>
</evidence>
<organism evidence="4 5">
    <name type="scientific">Brevibacterium aurantiacum</name>
    <dbReference type="NCBI Taxonomy" id="273384"/>
    <lineage>
        <taxon>Bacteria</taxon>
        <taxon>Bacillati</taxon>
        <taxon>Actinomycetota</taxon>
        <taxon>Actinomycetes</taxon>
        <taxon>Micrococcales</taxon>
        <taxon>Brevibacteriaceae</taxon>
        <taxon>Brevibacterium</taxon>
    </lineage>
</organism>
<dbReference type="InterPro" id="IPR036291">
    <property type="entry name" value="NAD(P)-bd_dom_sf"/>
</dbReference>
<dbReference type="CDD" id="cd05233">
    <property type="entry name" value="SDR_c"/>
    <property type="match status" value="1"/>
</dbReference>
<dbReference type="PANTHER" id="PTHR43639">
    <property type="entry name" value="OXIDOREDUCTASE, SHORT-CHAIN DEHYDROGENASE/REDUCTASE FAMILY (AFU_ORTHOLOGUE AFUA_5G02870)"/>
    <property type="match status" value="1"/>
</dbReference>
<dbReference type="EMBL" id="NRGX01000001">
    <property type="protein sequence ID" value="PCC16877.1"/>
    <property type="molecule type" value="Genomic_DNA"/>
</dbReference>
<dbReference type="PANTHER" id="PTHR43639:SF1">
    <property type="entry name" value="SHORT-CHAIN DEHYDROGENASE_REDUCTASE FAMILY PROTEIN"/>
    <property type="match status" value="1"/>
</dbReference>
<dbReference type="Gene3D" id="3.40.50.720">
    <property type="entry name" value="NAD(P)-binding Rossmann-like Domain"/>
    <property type="match status" value="1"/>
</dbReference>
<evidence type="ECO:0000259" key="3">
    <source>
        <dbReference type="SMART" id="SM00822"/>
    </source>
</evidence>
<feature type="domain" description="Ketoreductase" evidence="3">
    <location>
        <begin position="11"/>
        <end position="198"/>
    </location>
</feature>
<evidence type="ECO:0000256" key="2">
    <source>
        <dbReference type="ARBA" id="ARBA00023002"/>
    </source>
</evidence>
<name>A0A2A3X040_BREAU</name>
<comment type="caution">
    <text evidence="4">The sequence shown here is derived from an EMBL/GenBank/DDBJ whole genome shotgun (WGS) entry which is preliminary data.</text>
</comment>
<protein>
    <recommendedName>
        <fullName evidence="3">Ketoreductase domain-containing protein</fullName>
    </recommendedName>
</protein>
<dbReference type="PRINTS" id="PR00081">
    <property type="entry name" value="GDHRDH"/>
</dbReference>
<dbReference type="InterPro" id="IPR020904">
    <property type="entry name" value="Sc_DH/Rdtase_CS"/>
</dbReference>
<dbReference type="PROSITE" id="PS00061">
    <property type="entry name" value="ADH_SHORT"/>
    <property type="match status" value="1"/>
</dbReference>
<dbReference type="Proteomes" id="UP000218377">
    <property type="component" value="Unassembled WGS sequence"/>
</dbReference>
<dbReference type="GO" id="GO:0016491">
    <property type="term" value="F:oxidoreductase activity"/>
    <property type="evidence" value="ECO:0007669"/>
    <property type="project" value="UniProtKB-KW"/>
</dbReference>
<reference evidence="4 5" key="1">
    <citation type="journal article" date="2017" name="Elife">
        <title>Extensive horizontal gene transfer in cheese-associated bacteria.</title>
        <authorList>
            <person name="Bonham K.S."/>
            <person name="Wolfe B.E."/>
            <person name="Dutton R.J."/>
        </authorList>
    </citation>
    <scope>NUCLEOTIDE SEQUENCE [LARGE SCALE GENOMIC DNA]</scope>
    <source>
        <strain evidence="4 5">JB5</strain>
    </source>
</reference>
<dbReference type="SMART" id="SM00822">
    <property type="entry name" value="PKS_KR"/>
    <property type="match status" value="1"/>
</dbReference>
<comment type="similarity">
    <text evidence="1">Belongs to the short-chain dehydrogenases/reductases (SDR) family.</text>
</comment>